<dbReference type="PRINTS" id="PR00111">
    <property type="entry name" value="ABHYDROLASE"/>
</dbReference>
<dbReference type="Gene3D" id="3.40.50.1820">
    <property type="entry name" value="alpha/beta hydrolase"/>
    <property type="match status" value="1"/>
</dbReference>
<evidence type="ECO:0000313" key="3">
    <source>
        <dbReference type="EMBL" id="NEK22523.1"/>
    </source>
</evidence>
<reference evidence="3 4" key="1">
    <citation type="submission" date="2020-01" db="EMBL/GenBank/DDBJ databases">
        <title>Sulfitobacter sediminilitoris sp. nov., isolated from a tidal flat.</title>
        <authorList>
            <person name="Park S."/>
            <person name="Yoon J.-H."/>
        </authorList>
    </citation>
    <scope>NUCLEOTIDE SEQUENCE [LARGE SCALE GENOMIC DNA]</scope>
    <source>
        <strain evidence="3 4">JBTF-M27</strain>
    </source>
</reference>
<name>A0A6P0CDH0_9RHOB</name>
<keyword evidence="4" id="KW-1185">Reference proteome</keyword>
<dbReference type="PANTHER" id="PTHR43798:SF31">
    <property type="entry name" value="AB HYDROLASE SUPERFAMILY PROTEIN YCLE"/>
    <property type="match status" value="1"/>
</dbReference>
<gene>
    <name evidence="3" type="ORF">GV827_08920</name>
</gene>
<dbReference type="SUPFAM" id="SSF53474">
    <property type="entry name" value="alpha/beta-Hydrolases"/>
    <property type="match status" value="1"/>
</dbReference>
<proteinExistence type="predicted"/>
<sequence length="275" mass="29692">MSNSYTLSSDGTRIAFTSVGDPKLPPILLIHGWAQQFMCWHPLLERMRDRFHLVAMDLRGHGASDKPESEAAYTDTALWADDVTAVIKAAELEKPVLVGWSYGARVIAAYLATHGDADIAGIALAGGILAIGTERESWMAGTASPGLDRELYTDDVPRRLAATARFVEACTAQPLDRVSYAELVGSNMLCPAHVRRALFRANVDLRPVYEKLGCPGLIIHGTRDDVVTPATGQAAANAIKNGRYVPYEGVGHAPFLEAPDHFAEDLSEFTTACQG</sequence>
<dbReference type="PANTHER" id="PTHR43798">
    <property type="entry name" value="MONOACYLGLYCEROL LIPASE"/>
    <property type="match status" value="1"/>
</dbReference>
<dbReference type="InterPro" id="IPR050266">
    <property type="entry name" value="AB_hydrolase_sf"/>
</dbReference>
<keyword evidence="1 3" id="KW-0378">Hydrolase</keyword>
<dbReference type="InterPro" id="IPR029058">
    <property type="entry name" value="AB_hydrolase_fold"/>
</dbReference>
<dbReference type="RefSeq" id="WP_164353442.1">
    <property type="nucleotide sequence ID" value="NZ_JAABNT010000004.1"/>
</dbReference>
<organism evidence="3 4">
    <name type="scientific">Sulfitobacter sediminilitoris</name>
    <dbReference type="NCBI Taxonomy" id="2698830"/>
    <lineage>
        <taxon>Bacteria</taxon>
        <taxon>Pseudomonadati</taxon>
        <taxon>Pseudomonadota</taxon>
        <taxon>Alphaproteobacteria</taxon>
        <taxon>Rhodobacterales</taxon>
        <taxon>Roseobacteraceae</taxon>
        <taxon>Sulfitobacter</taxon>
    </lineage>
</organism>
<dbReference type="AlphaFoldDB" id="A0A6P0CDH0"/>
<dbReference type="GO" id="GO:0016787">
    <property type="term" value="F:hydrolase activity"/>
    <property type="evidence" value="ECO:0007669"/>
    <property type="project" value="UniProtKB-KW"/>
</dbReference>
<dbReference type="EMBL" id="JAABNT010000004">
    <property type="protein sequence ID" value="NEK22523.1"/>
    <property type="molecule type" value="Genomic_DNA"/>
</dbReference>
<dbReference type="Proteomes" id="UP000468591">
    <property type="component" value="Unassembled WGS sequence"/>
</dbReference>
<accession>A0A6P0CDH0</accession>
<dbReference type="GO" id="GO:0016020">
    <property type="term" value="C:membrane"/>
    <property type="evidence" value="ECO:0007669"/>
    <property type="project" value="TreeGrafter"/>
</dbReference>
<protein>
    <submittedName>
        <fullName evidence="3">Alpha/beta fold hydrolase</fullName>
    </submittedName>
</protein>
<feature type="domain" description="AB hydrolase-1" evidence="2">
    <location>
        <begin position="27"/>
        <end position="263"/>
    </location>
</feature>
<evidence type="ECO:0000259" key="2">
    <source>
        <dbReference type="Pfam" id="PF12697"/>
    </source>
</evidence>
<evidence type="ECO:0000313" key="4">
    <source>
        <dbReference type="Proteomes" id="UP000468591"/>
    </source>
</evidence>
<comment type="caution">
    <text evidence="3">The sequence shown here is derived from an EMBL/GenBank/DDBJ whole genome shotgun (WGS) entry which is preliminary data.</text>
</comment>
<dbReference type="InterPro" id="IPR000073">
    <property type="entry name" value="AB_hydrolase_1"/>
</dbReference>
<evidence type="ECO:0000256" key="1">
    <source>
        <dbReference type="ARBA" id="ARBA00022801"/>
    </source>
</evidence>
<dbReference type="Pfam" id="PF12697">
    <property type="entry name" value="Abhydrolase_6"/>
    <property type="match status" value="1"/>
</dbReference>